<keyword evidence="9" id="KW-1185">Reference proteome</keyword>
<accession>A0ABP6QDQ8</accession>
<dbReference type="PANTHER" id="PTHR30287">
    <property type="entry name" value="MEMBRANE COMPONENT OF PREDICTED ABC SUPERFAMILY METABOLITE UPTAKE TRANSPORTER"/>
    <property type="match status" value="1"/>
</dbReference>
<evidence type="ECO:0000256" key="2">
    <source>
        <dbReference type="ARBA" id="ARBA00022475"/>
    </source>
</evidence>
<dbReference type="InterPro" id="IPR038766">
    <property type="entry name" value="Membrane_comp_ABC_pdt"/>
</dbReference>
<feature type="transmembrane region" description="Helical" evidence="6">
    <location>
        <begin position="404"/>
        <end position="431"/>
    </location>
</feature>
<feature type="transmembrane region" description="Helical" evidence="6">
    <location>
        <begin position="452"/>
        <end position="473"/>
    </location>
</feature>
<evidence type="ECO:0000256" key="5">
    <source>
        <dbReference type="ARBA" id="ARBA00023136"/>
    </source>
</evidence>
<comment type="subcellular location">
    <subcellularLocation>
        <location evidence="1">Cell membrane</location>
        <topology evidence="1">Multi-pass membrane protein</topology>
    </subcellularLocation>
</comment>
<feature type="transmembrane region" description="Helical" evidence="6">
    <location>
        <begin position="330"/>
        <end position="352"/>
    </location>
</feature>
<feature type="transmembrane region" description="Helical" evidence="6">
    <location>
        <begin position="781"/>
        <end position="802"/>
    </location>
</feature>
<keyword evidence="5 6" id="KW-0472">Membrane</keyword>
<evidence type="ECO:0000256" key="6">
    <source>
        <dbReference type="SAM" id="Phobius"/>
    </source>
</evidence>
<dbReference type="PANTHER" id="PTHR30287:SF1">
    <property type="entry name" value="INNER MEMBRANE PROTEIN"/>
    <property type="match status" value="1"/>
</dbReference>
<feature type="transmembrane region" description="Helical" evidence="6">
    <location>
        <begin position="379"/>
        <end position="398"/>
    </location>
</feature>
<dbReference type="Proteomes" id="UP001501237">
    <property type="component" value="Unassembled WGS sequence"/>
</dbReference>
<proteinExistence type="predicted"/>
<feature type="transmembrane region" description="Helical" evidence="6">
    <location>
        <begin position="283"/>
        <end position="310"/>
    </location>
</feature>
<keyword evidence="4 6" id="KW-1133">Transmembrane helix</keyword>
<protein>
    <recommendedName>
        <fullName evidence="7">ABC3 transporter permease C-terminal domain-containing protein</fullName>
    </recommendedName>
</protein>
<feature type="domain" description="ABC3 transporter permease C-terminal" evidence="7">
    <location>
        <begin position="243"/>
        <end position="361"/>
    </location>
</feature>
<name>A0ABP6QDQ8_9ACTN</name>
<reference evidence="9" key="1">
    <citation type="journal article" date="2019" name="Int. J. Syst. Evol. Microbiol.">
        <title>The Global Catalogue of Microorganisms (GCM) 10K type strain sequencing project: providing services to taxonomists for standard genome sequencing and annotation.</title>
        <authorList>
            <consortium name="The Broad Institute Genomics Platform"/>
            <consortium name="The Broad Institute Genome Sequencing Center for Infectious Disease"/>
            <person name="Wu L."/>
            <person name="Ma J."/>
        </authorList>
    </citation>
    <scope>NUCLEOTIDE SEQUENCE [LARGE SCALE GENOMIC DNA]</scope>
    <source>
        <strain evidence="9">JCM 9377</strain>
    </source>
</reference>
<evidence type="ECO:0000259" key="7">
    <source>
        <dbReference type="Pfam" id="PF02687"/>
    </source>
</evidence>
<feature type="transmembrane region" description="Helical" evidence="6">
    <location>
        <begin position="38"/>
        <end position="59"/>
    </location>
</feature>
<dbReference type="EMBL" id="BAAAUV010000012">
    <property type="protein sequence ID" value="GAA3221340.1"/>
    <property type="molecule type" value="Genomic_DNA"/>
</dbReference>
<feature type="transmembrane region" description="Helical" evidence="6">
    <location>
        <begin position="746"/>
        <end position="769"/>
    </location>
</feature>
<feature type="transmembrane region" description="Helical" evidence="6">
    <location>
        <begin position="696"/>
        <end position="717"/>
    </location>
</feature>
<evidence type="ECO:0000313" key="9">
    <source>
        <dbReference type="Proteomes" id="UP001501237"/>
    </source>
</evidence>
<organism evidence="8 9">
    <name type="scientific">Actinocorallia longicatena</name>
    <dbReference type="NCBI Taxonomy" id="111803"/>
    <lineage>
        <taxon>Bacteria</taxon>
        <taxon>Bacillati</taxon>
        <taxon>Actinomycetota</taxon>
        <taxon>Actinomycetes</taxon>
        <taxon>Streptosporangiales</taxon>
        <taxon>Thermomonosporaceae</taxon>
        <taxon>Actinocorallia</taxon>
    </lineage>
</organism>
<evidence type="ECO:0000256" key="1">
    <source>
        <dbReference type="ARBA" id="ARBA00004651"/>
    </source>
</evidence>
<dbReference type="InterPro" id="IPR003838">
    <property type="entry name" value="ABC3_permease_C"/>
</dbReference>
<feature type="transmembrane region" description="Helical" evidence="6">
    <location>
        <begin position="239"/>
        <end position="262"/>
    </location>
</feature>
<sequence>MTALRTPRSRRADGGLPARRAVVRWSWRLLRRDWRSQILVTMLLTTAVTLAVCGGTALYNAPPPGSAHLGTAEHRVKFTVPDAATATAAVTALHSGMKTADVIEQAFASAPGYATPIEYRAQNLRGFHTGPILSIHRGRAPSGPSEAAVTDGTAELLGLRLGGTIGLDGTSRTIIGIAENPADLGDEFVLVPPGTITPQAVSVLYSGDDEIRRLIPAGISLDREDLPTGPSEKAVVTTLVLGAATILLLLVSFVAAAGFAVLAQRRLVQLGMFGAIGGTSRQIRLVVSANGLLVGGLAALLGTVAGVALWLPLAPVMEPRVHHRIDPLALPWPLIAMLAALTVFMAAVAAWWPARAVSRLPVATALSGRPPAPRPAHRPALLSAGLLTAGIGCLALGQKTDPTLVITGTVATALAIMFAAPLAVSALAAAGRSTPIGMRLALRDLSRHRARSAAAVAAISLALGIPVATVIIATGAQTTPATGNLDARQLLVRFTEPDGPHPQDIPRHTSQELTALTDRVNLMAGDLPEATLIPLTMAYDPAAERLGREAPAAGTQRAITLGVPQGSDQTRDVPTYVVSPGLLAALGVRTVVPPTADVITGGHGKLVLPPYSRGKDFEEVATARVPMPAYTSLPTTLLTANTLERRRWRTLPAGWLISAKKPLTGPQIAEARKIAADTGLNIEVRDSQQSLGSVRAGATAIGCLLALGILAMTVGLIRSEAEADLSTLAATGANSRIRRTLTATTAAALALLGATLGTLGATLALGAVYRQDLGVFTRISPAYPMTLLTLPLLAYTTAWLLAGREPPTLTRRLSD</sequence>
<evidence type="ECO:0000256" key="3">
    <source>
        <dbReference type="ARBA" id="ARBA00022692"/>
    </source>
</evidence>
<keyword evidence="2" id="KW-1003">Cell membrane</keyword>
<comment type="caution">
    <text evidence="8">The sequence shown here is derived from an EMBL/GenBank/DDBJ whole genome shotgun (WGS) entry which is preliminary data.</text>
</comment>
<evidence type="ECO:0000256" key="4">
    <source>
        <dbReference type="ARBA" id="ARBA00022989"/>
    </source>
</evidence>
<evidence type="ECO:0000313" key="8">
    <source>
        <dbReference type="EMBL" id="GAA3221340.1"/>
    </source>
</evidence>
<gene>
    <name evidence="8" type="ORF">GCM10010468_46420</name>
</gene>
<keyword evidence="3 6" id="KW-0812">Transmembrane</keyword>
<dbReference type="Pfam" id="PF02687">
    <property type="entry name" value="FtsX"/>
    <property type="match status" value="1"/>
</dbReference>
<dbReference type="RefSeq" id="WP_344831833.1">
    <property type="nucleotide sequence ID" value="NZ_BAAAUV010000012.1"/>
</dbReference>